<gene>
    <name evidence="1" type="ORF">Plil01_001106800</name>
</gene>
<comment type="caution">
    <text evidence="1">The sequence shown here is derived from an EMBL/GenBank/DDBJ whole genome shotgun (WGS) entry which is preliminary data.</text>
</comment>
<proteinExistence type="predicted"/>
<reference evidence="1" key="1">
    <citation type="submission" date="2023-04" db="EMBL/GenBank/DDBJ databases">
        <title>Phytophthora lilii NBRC 32176.</title>
        <authorList>
            <person name="Ichikawa N."/>
            <person name="Sato H."/>
            <person name="Tonouchi N."/>
        </authorList>
    </citation>
    <scope>NUCLEOTIDE SEQUENCE</scope>
    <source>
        <strain evidence="1">NBRC 32176</strain>
    </source>
</reference>
<protein>
    <submittedName>
        <fullName evidence="1">Unnamed protein product</fullName>
    </submittedName>
</protein>
<evidence type="ECO:0000313" key="2">
    <source>
        <dbReference type="Proteomes" id="UP001165083"/>
    </source>
</evidence>
<keyword evidence="2" id="KW-1185">Reference proteome</keyword>
<dbReference type="PANTHER" id="PTHR13510">
    <property type="entry name" value="FYVE-FINGER-CONTAINING RAB5 EFFECTOR PROTEIN RABENOSYN-5-RELATED"/>
    <property type="match status" value="1"/>
</dbReference>
<accession>A0A9W6U7C6</accession>
<dbReference type="OrthoDB" id="60625at2759"/>
<dbReference type="InterPro" id="IPR052727">
    <property type="entry name" value="Rab4/Rab5_effector"/>
</dbReference>
<dbReference type="AlphaFoldDB" id="A0A9W6U7C6"/>
<dbReference type="Proteomes" id="UP001165083">
    <property type="component" value="Unassembled WGS sequence"/>
</dbReference>
<evidence type="ECO:0000313" key="1">
    <source>
        <dbReference type="EMBL" id="GMF26609.1"/>
    </source>
</evidence>
<dbReference type="PANTHER" id="PTHR13510:SF44">
    <property type="entry name" value="RABENOSYN-5"/>
    <property type="match status" value="1"/>
</dbReference>
<organism evidence="1 2">
    <name type="scientific">Phytophthora lilii</name>
    <dbReference type="NCBI Taxonomy" id="2077276"/>
    <lineage>
        <taxon>Eukaryota</taxon>
        <taxon>Sar</taxon>
        <taxon>Stramenopiles</taxon>
        <taxon>Oomycota</taxon>
        <taxon>Peronosporomycetes</taxon>
        <taxon>Peronosporales</taxon>
        <taxon>Peronosporaceae</taxon>
        <taxon>Phytophthora</taxon>
    </lineage>
</organism>
<sequence>MEESFSGTRISITGDKVHFPLPRGYFADVQVSEEQTQEYCDVVSRRLDATLAEEKCRNERLANGLPSLNPRDWKSVRSFDGLQLFRRRHRGRSTAELATEEEFPQAMGAVTNGQPSVVAIGHIPGSIEVLYGFAGTTDEETRTTMSFQLKRPDAAVLHTEFATPGDPLHFFGLKWLYGARSIGAPRDLCCLQAMVAIASAKSMLINI</sequence>
<name>A0A9W6U7C6_9STRA</name>
<dbReference type="EMBL" id="BSXW01000617">
    <property type="protein sequence ID" value="GMF26609.1"/>
    <property type="molecule type" value="Genomic_DNA"/>
</dbReference>